<dbReference type="Proteomes" id="UP001500909">
    <property type="component" value="Unassembled WGS sequence"/>
</dbReference>
<dbReference type="InterPro" id="IPR042070">
    <property type="entry name" value="PucR_C-HTH_sf"/>
</dbReference>
<dbReference type="RefSeq" id="WP_346095546.1">
    <property type="nucleotide sequence ID" value="NZ_BAAABY010000023.1"/>
</dbReference>
<evidence type="ECO:0000313" key="2">
    <source>
        <dbReference type="EMBL" id="GAA0465182.1"/>
    </source>
</evidence>
<dbReference type="PANTHER" id="PTHR33744">
    <property type="entry name" value="CARBOHYDRATE DIACID REGULATOR"/>
    <property type="match status" value="1"/>
</dbReference>
<keyword evidence="3" id="KW-1185">Reference proteome</keyword>
<sequence>MSSDQRRSAAHCGAQPAAAVLADSVLAGLGPLPAHERARLLEAVTAYCDTGSATMAARELYCHRNTVLNRLTRFAELTGYHPTRPAEAATILFALYCAEPA</sequence>
<dbReference type="InterPro" id="IPR025736">
    <property type="entry name" value="PucR_C-HTH_dom"/>
</dbReference>
<dbReference type="Pfam" id="PF13556">
    <property type="entry name" value="HTH_30"/>
    <property type="match status" value="1"/>
</dbReference>
<evidence type="ECO:0000313" key="3">
    <source>
        <dbReference type="Proteomes" id="UP001500909"/>
    </source>
</evidence>
<name>A0ABP3JYD2_9ACTN</name>
<dbReference type="PANTHER" id="PTHR33744:SF1">
    <property type="entry name" value="DNA-BINDING TRANSCRIPTIONAL ACTIVATOR ADER"/>
    <property type="match status" value="1"/>
</dbReference>
<dbReference type="EMBL" id="BAAABY010000023">
    <property type="protein sequence ID" value="GAA0465182.1"/>
    <property type="molecule type" value="Genomic_DNA"/>
</dbReference>
<organism evidence="2 3">
    <name type="scientific">Streptomyces olivaceiscleroticus</name>
    <dbReference type="NCBI Taxonomy" id="68245"/>
    <lineage>
        <taxon>Bacteria</taxon>
        <taxon>Bacillati</taxon>
        <taxon>Actinomycetota</taxon>
        <taxon>Actinomycetes</taxon>
        <taxon>Kitasatosporales</taxon>
        <taxon>Streptomycetaceae</taxon>
        <taxon>Streptomyces</taxon>
    </lineage>
</organism>
<proteinExistence type="predicted"/>
<protein>
    <recommendedName>
        <fullName evidence="1">PucR C-terminal helix-turn-helix domain-containing protein</fullName>
    </recommendedName>
</protein>
<reference evidence="3" key="1">
    <citation type="journal article" date="2019" name="Int. J. Syst. Evol. Microbiol.">
        <title>The Global Catalogue of Microorganisms (GCM) 10K type strain sequencing project: providing services to taxonomists for standard genome sequencing and annotation.</title>
        <authorList>
            <consortium name="The Broad Institute Genomics Platform"/>
            <consortium name="The Broad Institute Genome Sequencing Center for Infectious Disease"/>
            <person name="Wu L."/>
            <person name="Ma J."/>
        </authorList>
    </citation>
    <scope>NUCLEOTIDE SEQUENCE [LARGE SCALE GENOMIC DNA]</scope>
    <source>
        <strain evidence="3">JCM 4805</strain>
    </source>
</reference>
<dbReference type="InterPro" id="IPR051448">
    <property type="entry name" value="CdaR-like_regulators"/>
</dbReference>
<gene>
    <name evidence="2" type="ORF">GCM10010361_31490</name>
</gene>
<evidence type="ECO:0000259" key="1">
    <source>
        <dbReference type="Pfam" id="PF13556"/>
    </source>
</evidence>
<accession>A0ABP3JYD2</accession>
<comment type="caution">
    <text evidence="2">The sequence shown here is derived from an EMBL/GenBank/DDBJ whole genome shotgun (WGS) entry which is preliminary data.</text>
</comment>
<dbReference type="Gene3D" id="1.10.10.2840">
    <property type="entry name" value="PucR C-terminal helix-turn-helix domain"/>
    <property type="match status" value="1"/>
</dbReference>
<feature type="domain" description="PucR C-terminal helix-turn-helix" evidence="1">
    <location>
        <begin position="40"/>
        <end position="95"/>
    </location>
</feature>